<evidence type="ECO:0000313" key="3">
    <source>
        <dbReference type="EMBL" id="KAG3222897.1"/>
    </source>
</evidence>
<dbReference type="EMBL" id="RCMV01000164">
    <property type="protein sequence ID" value="KAG3222897.1"/>
    <property type="molecule type" value="Genomic_DNA"/>
</dbReference>
<protein>
    <submittedName>
        <fullName evidence="3">Uncharacterized protein</fullName>
    </submittedName>
</protein>
<gene>
    <name evidence="2" type="ORF">PC117_g3498</name>
    <name evidence="3" type="ORF">PC129_g6390</name>
</gene>
<feature type="compositionally biased region" description="Basic and acidic residues" evidence="1">
    <location>
        <begin position="12"/>
        <end position="31"/>
    </location>
</feature>
<dbReference type="EMBL" id="RCMK01000050">
    <property type="protein sequence ID" value="KAG2951571.1"/>
    <property type="molecule type" value="Genomic_DNA"/>
</dbReference>
<dbReference type="AlphaFoldDB" id="A0A8T1IEE6"/>
<evidence type="ECO:0000313" key="2">
    <source>
        <dbReference type="EMBL" id="KAG2951571.1"/>
    </source>
</evidence>
<dbReference type="Proteomes" id="UP000760860">
    <property type="component" value="Unassembled WGS sequence"/>
</dbReference>
<reference evidence="3" key="1">
    <citation type="submission" date="2018-05" db="EMBL/GenBank/DDBJ databases">
        <title>Effector identification in a new, highly contiguous assembly of the strawberry crown rot pathogen Phytophthora cactorum.</title>
        <authorList>
            <person name="Armitage A.D."/>
            <person name="Nellist C.F."/>
            <person name="Bates H."/>
            <person name="Vickerstaff R.J."/>
            <person name="Harrison R.J."/>
        </authorList>
    </citation>
    <scope>NUCLEOTIDE SEQUENCE</scope>
    <source>
        <strain evidence="2">4040</strain>
        <strain evidence="3">P421</strain>
    </source>
</reference>
<comment type="caution">
    <text evidence="3">The sequence shown here is derived from an EMBL/GenBank/DDBJ whole genome shotgun (WGS) entry which is preliminary data.</text>
</comment>
<accession>A0A8T1IEE6</accession>
<evidence type="ECO:0000256" key="1">
    <source>
        <dbReference type="SAM" id="MobiDB-lite"/>
    </source>
</evidence>
<sequence>MSKSPDLLLMERTSRQSDPDDGHEETDEKRLWKPFQASEDPSFKKDAIR</sequence>
<name>A0A8T1IEE6_9STRA</name>
<organism evidence="3 4">
    <name type="scientific">Phytophthora cactorum</name>
    <dbReference type="NCBI Taxonomy" id="29920"/>
    <lineage>
        <taxon>Eukaryota</taxon>
        <taxon>Sar</taxon>
        <taxon>Stramenopiles</taxon>
        <taxon>Oomycota</taxon>
        <taxon>Peronosporomycetes</taxon>
        <taxon>Peronosporales</taxon>
        <taxon>Peronosporaceae</taxon>
        <taxon>Phytophthora</taxon>
    </lineage>
</organism>
<feature type="region of interest" description="Disordered" evidence="1">
    <location>
        <begin position="1"/>
        <end position="49"/>
    </location>
</feature>
<proteinExistence type="predicted"/>
<evidence type="ECO:0000313" key="4">
    <source>
        <dbReference type="Proteomes" id="UP000760860"/>
    </source>
</evidence>
<dbReference type="Proteomes" id="UP000736787">
    <property type="component" value="Unassembled WGS sequence"/>
</dbReference>